<evidence type="ECO:0000256" key="1">
    <source>
        <dbReference type="RuleBase" id="RU365031"/>
    </source>
</evidence>
<reference evidence="2 3" key="1">
    <citation type="submission" date="2020-07" db="EMBL/GenBank/DDBJ databases">
        <title>Sequencing the genomes of 1000 actinobacteria strains.</title>
        <authorList>
            <person name="Klenk H.-P."/>
        </authorList>
    </citation>
    <scope>NUCLEOTIDE SEQUENCE [LARGE SCALE GENOMIC DNA]</scope>
    <source>
        <strain evidence="2 3">DSM 23737</strain>
    </source>
</reference>
<dbReference type="EMBL" id="JACGWU010000003">
    <property type="protein sequence ID" value="MBA8829262.1"/>
    <property type="molecule type" value="Genomic_DNA"/>
</dbReference>
<evidence type="ECO:0000313" key="2">
    <source>
        <dbReference type="EMBL" id="MBA8829262.1"/>
    </source>
</evidence>
<keyword evidence="1" id="KW-0046">Antibiotic resistance</keyword>
<dbReference type="AlphaFoldDB" id="A0A7W3PP91"/>
<dbReference type="Proteomes" id="UP000524237">
    <property type="component" value="Unassembled WGS sequence"/>
</dbReference>
<evidence type="ECO:0000313" key="3">
    <source>
        <dbReference type="Proteomes" id="UP000524237"/>
    </source>
</evidence>
<dbReference type="Pfam" id="PF02522">
    <property type="entry name" value="Antibiotic_NAT"/>
    <property type="match status" value="1"/>
</dbReference>
<keyword evidence="1" id="KW-0012">Acyltransferase</keyword>
<keyword evidence="1 2" id="KW-0808">Transferase</keyword>
<protein>
    <recommendedName>
        <fullName evidence="1">Aminoglycoside N(3)-acetyltransferase</fullName>
        <ecNumber evidence="1">2.3.1.-</ecNumber>
    </recommendedName>
</protein>
<dbReference type="InterPro" id="IPR003679">
    <property type="entry name" value="Amioglycoside_AcTrfase"/>
</dbReference>
<dbReference type="EC" id="2.3.1.-" evidence="1"/>
<dbReference type="GO" id="GO:0046677">
    <property type="term" value="P:response to antibiotic"/>
    <property type="evidence" value="ECO:0007669"/>
    <property type="project" value="UniProtKB-KW"/>
</dbReference>
<accession>A0A7W3PP91</accession>
<comment type="caution">
    <text evidence="2">The sequence shown here is derived from an EMBL/GenBank/DDBJ whole genome shotgun (WGS) entry which is preliminary data.</text>
</comment>
<sequence>MAFHALMLPNDAPDGPVMVHSDVSRTHALVKGIRGRENLLEEHVNVVNTISDNRDIWFAAFNYDFLSGKTYSARSSIVQVGALNEHFRTRHSEWRTLSPAFNFAGIGIRPEFRLAGSDFSDPFGPHSDFGQLVEGDGTVLWYGADYGSATIHHLAETLSGGPAYRYTKSFRGLAENDPSLDAQEMHIRYHVRPLGGVILYDMARLEQDAVQAGIIRRIEAGQNVFWAPARALVESWTENLRKDPFYMLTEKSRVWAEQHLQRLGRPFFLSDFEPTIEQESA</sequence>
<dbReference type="SUPFAM" id="SSF110710">
    <property type="entry name" value="TTHA0583/YokD-like"/>
    <property type="match status" value="1"/>
</dbReference>
<comment type="catalytic activity">
    <reaction evidence="1">
        <text>a 2-deoxystreptamine antibiotic + acetyl-CoA = an N(3)-acetyl-2-deoxystreptamine antibiotic + CoA + H(+)</text>
        <dbReference type="Rhea" id="RHEA:12665"/>
        <dbReference type="ChEBI" id="CHEBI:15378"/>
        <dbReference type="ChEBI" id="CHEBI:57287"/>
        <dbReference type="ChEBI" id="CHEBI:57288"/>
        <dbReference type="ChEBI" id="CHEBI:57921"/>
        <dbReference type="ChEBI" id="CHEBI:77452"/>
        <dbReference type="EC" id="2.3.1.81"/>
    </reaction>
</comment>
<name>A0A7W3PP91_9MICO</name>
<gene>
    <name evidence="2" type="ORF">FB555_001365</name>
</gene>
<dbReference type="RefSeq" id="WP_182484700.1">
    <property type="nucleotide sequence ID" value="NZ_JACGWU010000003.1"/>
</dbReference>
<organism evidence="2 3">
    <name type="scientific">Alpinimonas psychrophila</name>
    <dbReference type="NCBI Taxonomy" id="748908"/>
    <lineage>
        <taxon>Bacteria</taxon>
        <taxon>Bacillati</taxon>
        <taxon>Actinomycetota</taxon>
        <taxon>Actinomycetes</taxon>
        <taxon>Micrococcales</taxon>
        <taxon>Microbacteriaceae</taxon>
        <taxon>Alpinimonas</taxon>
    </lineage>
</organism>
<keyword evidence="3" id="KW-1185">Reference proteome</keyword>
<proteinExistence type="inferred from homology"/>
<dbReference type="GO" id="GO:0046353">
    <property type="term" value="F:aminoglycoside 3-N-acetyltransferase activity"/>
    <property type="evidence" value="ECO:0007669"/>
    <property type="project" value="UniProtKB-EC"/>
</dbReference>
<dbReference type="InterPro" id="IPR028345">
    <property type="entry name" value="Antibiotic_NAT-like"/>
</dbReference>
<comment type="similarity">
    <text evidence="1">Belongs to the antibiotic N-acetyltransferase family.</text>
</comment>